<gene>
    <name evidence="1" type="ORF">GIB67_022869</name>
</gene>
<proteinExistence type="predicted"/>
<dbReference type="EMBL" id="JACGCM010000215">
    <property type="protein sequence ID" value="KAF6175188.1"/>
    <property type="molecule type" value="Genomic_DNA"/>
</dbReference>
<keyword evidence="2" id="KW-1185">Reference proteome</keyword>
<reference evidence="1 2" key="1">
    <citation type="journal article" date="2020" name="IScience">
        <title>Genome Sequencing of the Endangered Kingdonia uniflora (Circaeasteraceae, Ranunculales) Reveals Potential Mechanisms of Evolutionary Specialization.</title>
        <authorList>
            <person name="Sun Y."/>
            <person name="Deng T."/>
            <person name="Zhang A."/>
            <person name="Moore M.J."/>
            <person name="Landis J.B."/>
            <person name="Lin N."/>
            <person name="Zhang H."/>
            <person name="Zhang X."/>
            <person name="Huang J."/>
            <person name="Zhang X."/>
            <person name="Sun H."/>
            <person name="Wang H."/>
        </authorList>
    </citation>
    <scope>NUCLEOTIDE SEQUENCE [LARGE SCALE GENOMIC DNA]</scope>
    <source>
        <strain evidence="1">TB1705</strain>
        <tissue evidence="1">Leaf</tissue>
    </source>
</reference>
<accession>A0A7J7P7L4</accession>
<organism evidence="1 2">
    <name type="scientific">Kingdonia uniflora</name>
    <dbReference type="NCBI Taxonomy" id="39325"/>
    <lineage>
        <taxon>Eukaryota</taxon>
        <taxon>Viridiplantae</taxon>
        <taxon>Streptophyta</taxon>
        <taxon>Embryophyta</taxon>
        <taxon>Tracheophyta</taxon>
        <taxon>Spermatophyta</taxon>
        <taxon>Magnoliopsida</taxon>
        <taxon>Ranunculales</taxon>
        <taxon>Circaeasteraceae</taxon>
        <taxon>Kingdonia</taxon>
    </lineage>
</organism>
<comment type="caution">
    <text evidence="1">The sequence shown here is derived from an EMBL/GenBank/DDBJ whole genome shotgun (WGS) entry which is preliminary data.</text>
</comment>
<protein>
    <submittedName>
        <fullName evidence="1">Uncharacterized protein</fullName>
    </submittedName>
</protein>
<dbReference type="AlphaFoldDB" id="A0A7J7P7L4"/>
<name>A0A7J7P7L4_9MAGN</name>
<dbReference type="Proteomes" id="UP000541444">
    <property type="component" value="Unassembled WGS sequence"/>
</dbReference>
<evidence type="ECO:0000313" key="2">
    <source>
        <dbReference type="Proteomes" id="UP000541444"/>
    </source>
</evidence>
<evidence type="ECO:0000313" key="1">
    <source>
        <dbReference type="EMBL" id="KAF6175188.1"/>
    </source>
</evidence>
<sequence>MTNPIQKLTFFLINICFDKPLQYVSTQLSNCLHRANDYYFRYCHLEFRTIFFVLGRELSYYCQTSYCRCKWTLLQVQSWTTLLYTVIGP</sequence>